<accession>A0A0C2QX05</accession>
<keyword evidence="5" id="KW-0121">Carboxypeptidase</keyword>
<keyword evidence="9" id="KW-0378">Hydrolase</keyword>
<evidence type="ECO:0000256" key="12">
    <source>
        <dbReference type="ARBA" id="ARBA00023136"/>
    </source>
</evidence>
<dbReference type="GO" id="GO:0030288">
    <property type="term" value="C:outer membrane-bounded periplasmic space"/>
    <property type="evidence" value="ECO:0007669"/>
    <property type="project" value="TreeGrafter"/>
</dbReference>
<comment type="subcellular location">
    <subcellularLocation>
        <location evidence="1">Cell membrane</location>
    </subcellularLocation>
</comment>
<dbReference type="Gene3D" id="1.10.3810.10">
    <property type="entry name" value="Biosynthetic peptidoglycan transglycosylase-like"/>
    <property type="match status" value="1"/>
</dbReference>
<comment type="catalytic activity">
    <reaction evidence="16">
        <text>[GlcNAc-(1-&gt;4)-Mur2Ac(oyl-L-Ala-gamma-D-Glu-L-Lys-D-Ala-D-Ala)](n)-di-trans,octa-cis-undecaprenyl diphosphate + beta-D-GlcNAc-(1-&gt;4)-Mur2Ac(oyl-L-Ala-gamma-D-Glu-L-Lys-D-Ala-D-Ala)-di-trans,octa-cis-undecaprenyl diphosphate = [GlcNAc-(1-&gt;4)-Mur2Ac(oyl-L-Ala-gamma-D-Glu-L-Lys-D-Ala-D-Ala)](n+1)-di-trans,octa-cis-undecaprenyl diphosphate + di-trans,octa-cis-undecaprenyl diphosphate + H(+)</text>
        <dbReference type="Rhea" id="RHEA:23708"/>
        <dbReference type="Rhea" id="RHEA-COMP:9602"/>
        <dbReference type="Rhea" id="RHEA-COMP:9603"/>
        <dbReference type="ChEBI" id="CHEBI:15378"/>
        <dbReference type="ChEBI" id="CHEBI:58405"/>
        <dbReference type="ChEBI" id="CHEBI:60033"/>
        <dbReference type="ChEBI" id="CHEBI:78435"/>
        <dbReference type="EC" id="2.4.99.28"/>
    </reaction>
</comment>
<comment type="similarity">
    <text evidence="3">In the N-terminal section; belongs to the glycosyltransferase 51 family.</text>
</comment>
<protein>
    <submittedName>
        <fullName evidence="19">Penicillin-binding protein 4</fullName>
    </submittedName>
</protein>
<dbReference type="Proteomes" id="UP000031938">
    <property type="component" value="Unassembled WGS sequence"/>
</dbReference>
<evidence type="ECO:0000256" key="11">
    <source>
        <dbReference type="ARBA" id="ARBA00022984"/>
    </source>
</evidence>
<dbReference type="OrthoDB" id="9766909at2"/>
<keyword evidence="13" id="KW-0511">Multifunctional enzyme</keyword>
<keyword evidence="4" id="KW-1003">Cell membrane</keyword>
<comment type="caution">
    <text evidence="19">The sequence shown here is derived from an EMBL/GenBank/DDBJ whole genome shotgun (WGS) entry which is preliminary data.</text>
</comment>
<dbReference type="AlphaFoldDB" id="A0A0C2QX05"/>
<evidence type="ECO:0000256" key="1">
    <source>
        <dbReference type="ARBA" id="ARBA00004236"/>
    </source>
</evidence>
<comment type="catalytic activity">
    <reaction evidence="15">
        <text>Preferential cleavage: (Ac)2-L-Lys-D-Ala-|-D-Ala. Also transpeptidation of peptidyl-alanyl moieties that are N-acyl substituents of D-alanine.</text>
        <dbReference type="EC" id="3.4.16.4"/>
    </reaction>
</comment>
<dbReference type="PANTHER" id="PTHR32282">
    <property type="entry name" value="BINDING PROTEIN TRANSPEPTIDASE, PUTATIVE-RELATED"/>
    <property type="match status" value="1"/>
</dbReference>
<gene>
    <name evidence="19" type="ORF">KP78_38180</name>
</gene>
<evidence type="ECO:0000256" key="4">
    <source>
        <dbReference type="ARBA" id="ARBA00022475"/>
    </source>
</evidence>
<evidence type="ECO:0000256" key="15">
    <source>
        <dbReference type="ARBA" id="ARBA00034000"/>
    </source>
</evidence>
<dbReference type="GO" id="GO:0008955">
    <property type="term" value="F:peptidoglycan glycosyltransferase activity"/>
    <property type="evidence" value="ECO:0007669"/>
    <property type="project" value="UniProtKB-EC"/>
</dbReference>
<evidence type="ECO:0000259" key="18">
    <source>
        <dbReference type="Pfam" id="PF00912"/>
    </source>
</evidence>
<name>A0A0C2QX05_9BACL</name>
<dbReference type="Pfam" id="PF00905">
    <property type="entry name" value="Transpeptidase"/>
    <property type="match status" value="1"/>
</dbReference>
<dbReference type="FunFam" id="1.10.3810.10:FF:000001">
    <property type="entry name" value="Penicillin-binding protein 1A"/>
    <property type="match status" value="1"/>
</dbReference>
<sequence length="616" mass="69568">MRMTVGYLTVGILTPLFLLLLIWSHQEVQHVKAYNKAVDKAVDIANVLPEQTSFLLDANNNRFSQLTSEMRLYANSEELPAFLKDTIVLSEDRNFYEHVGFDAGAIIRAVVKNLVFTHIQQGGSTITQQLARNLYLTQEKTYNRKMTELLYASEIEKTMTKDEILESYLNIIYFSNGVYGIRSAALFYFQQDLSGLTNAQLAFLAAIPNNPGKYDPLSHFDAAKERQERLIDLMVEEKKLSPEEGNALKAEEIKLNIFKSVDHYADYAVYVEHELTELISLTEGYHKRLNEAESEEARKKITDELYDRAAEVKNSGITIYTALDPDQQQQSIQAVKAHLPYEEVEGAAVVIRNDTREIVSMVGGKNYNKYNFNRAYQAVRQPGSAIKPLLVYASFIERTKAPLSQLVDASHYCNGTFCPENYGGVDYGSMTMSRAFLLSLNTPAVRLMEQTGIENAFQSITPFHFNHVVPEDHTLAAAIGGFSYGMTPLELTDAYTSFIDGSYQAAHAIRKVTDRNGKTLFEWPREPVQIWSQATTGKMRELLSIAAASGTGNPANVQKPYVGIKTGTTNQYFDYWTVGLTNEYTTGVWVGHDLPKNMESIELDRPAHYIWRDIMR</sequence>
<evidence type="ECO:0000256" key="6">
    <source>
        <dbReference type="ARBA" id="ARBA00022670"/>
    </source>
</evidence>
<dbReference type="RefSeq" id="WP_041090990.1">
    <property type="nucleotide sequence ID" value="NZ_JXRP01000022.1"/>
</dbReference>
<evidence type="ECO:0000256" key="2">
    <source>
        <dbReference type="ARBA" id="ARBA00007090"/>
    </source>
</evidence>
<dbReference type="GO" id="GO:0071555">
    <property type="term" value="P:cell wall organization"/>
    <property type="evidence" value="ECO:0007669"/>
    <property type="project" value="UniProtKB-KW"/>
</dbReference>
<evidence type="ECO:0000256" key="3">
    <source>
        <dbReference type="ARBA" id="ARBA00007739"/>
    </source>
</evidence>
<dbReference type="InterPro" id="IPR012338">
    <property type="entry name" value="Beta-lactam/transpept-like"/>
</dbReference>
<dbReference type="GO" id="GO:0008360">
    <property type="term" value="P:regulation of cell shape"/>
    <property type="evidence" value="ECO:0007669"/>
    <property type="project" value="UniProtKB-KW"/>
</dbReference>
<dbReference type="GO" id="GO:0009252">
    <property type="term" value="P:peptidoglycan biosynthetic process"/>
    <property type="evidence" value="ECO:0007669"/>
    <property type="project" value="UniProtKB-KW"/>
</dbReference>
<keyword evidence="10" id="KW-0133">Cell shape</keyword>
<keyword evidence="6" id="KW-0645">Protease</keyword>
<dbReference type="PATRIC" id="fig|889306.3.peg.3835"/>
<dbReference type="EMBL" id="JXRP01000022">
    <property type="protein sequence ID" value="KIL42595.1"/>
    <property type="molecule type" value="Genomic_DNA"/>
</dbReference>
<keyword evidence="11" id="KW-0573">Peptidoglycan synthesis</keyword>
<evidence type="ECO:0000256" key="14">
    <source>
        <dbReference type="ARBA" id="ARBA00023316"/>
    </source>
</evidence>
<keyword evidence="14" id="KW-0961">Cell wall biogenesis/degradation</keyword>
<dbReference type="InterPro" id="IPR001264">
    <property type="entry name" value="Glyco_trans_51"/>
</dbReference>
<evidence type="ECO:0000256" key="7">
    <source>
        <dbReference type="ARBA" id="ARBA00022676"/>
    </source>
</evidence>
<evidence type="ECO:0000256" key="9">
    <source>
        <dbReference type="ARBA" id="ARBA00022801"/>
    </source>
</evidence>
<comment type="similarity">
    <text evidence="2">In the C-terminal section; belongs to the transpeptidase family.</text>
</comment>
<evidence type="ECO:0000256" key="8">
    <source>
        <dbReference type="ARBA" id="ARBA00022679"/>
    </source>
</evidence>
<dbReference type="SUPFAM" id="SSF56601">
    <property type="entry name" value="beta-lactamase/transpeptidase-like"/>
    <property type="match status" value="1"/>
</dbReference>
<dbReference type="InterPro" id="IPR023346">
    <property type="entry name" value="Lysozyme-like_dom_sf"/>
</dbReference>
<keyword evidence="7" id="KW-0328">Glycosyltransferase</keyword>
<dbReference type="GO" id="GO:0009002">
    <property type="term" value="F:serine-type D-Ala-D-Ala carboxypeptidase activity"/>
    <property type="evidence" value="ECO:0007669"/>
    <property type="project" value="UniProtKB-EC"/>
</dbReference>
<evidence type="ECO:0000259" key="17">
    <source>
        <dbReference type="Pfam" id="PF00905"/>
    </source>
</evidence>
<feature type="domain" description="Glycosyl transferase family 51" evidence="18">
    <location>
        <begin position="62"/>
        <end position="234"/>
    </location>
</feature>
<dbReference type="Pfam" id="PF00912">
    <property type="entry name" value="Transgly"/>
    <property type="match status" value="1"/>
</dbReference>
<dbReference type="GO" id="GO:0005886">
    <property type="term" value="C:plasma membrane"/>
    <property type="evidence" value="ECO:0007669"/>
    <property type="project" value="UniProtKB-SubCell"/>
</dbReference>
<keyword evidence="8" id="KW-0808">Transferase</keyword>
<dbReference type="GO" id="GO:0006508">
    <property type="term" value="P:proteolysis"/>
    <property type="evidence" value="ECO:0007669"/>
    <property type="project" value="UniProtKB-KW"/>
</dbReference>
<feature type="domain" description="Penicillin-binding protein transpeptidase" evidence="17">
    <location>
        <begin position="346"/>
        <end position="573"/>
    </location>
</feature>
<dbReference type="PANTHER" id="PTHR32282:SF11">
    <property type="entry name" value="PENICILLIN-BINDING PROTEIN 1B"/>
    <property type="match status" value="1"/>
</dbReference>
<reference evidence="19 20" key="1">
    <citation type="submission" date="2015-01" db="EMBL/GenBank/DDBJ databases">
        <title>Genome sequencing of Jeotgalibacillus soli.</title>
        <authorList>
            <person name="Goh K.M."/>
            <person name="Chan K.-G."/>
            <person name="Yaakop A.S."/>
            <person name="Ee R."/>
            <person name="Gan H.M."/>
            <person name="Chan C.S."/>
        </authorList>
    </citation>
    <scope>NUCLEOTIDE SEQUENCE [LARGE SCALE GENOMIC DNA]</scope>
    <source>
        <strain evidence="19 20">P9</strain>
    </source>
</reference>
<dbReference type="InterPro" id="IPR001460">
    <property type="entry name" value="PCN-bd_Tpept"/>
</dbReference>
<proteinExistence type="inferred from homology"/>
<organism evidence="19 20">
    <name type="scientific">Jeotgalibacillus soli</name>
    <dbReference type="NCBI Taxonomy" id="889306"/>
    <lineage>
        <taxon>Bacteria</taxon>
        <taxon>Bacillati</taxon>
        <taxon>Bacillota</taxon>
        <taxon>Bacilli</taxon>
        <taxon>Bacillales</taxon>
        <taxon>Caryophanaceae</taxon>
        <taxon>Jeotgalibacillus</taxon>
    </lineage>
</organism>
<evidence type="ECO:0000313" key="19">
    <source>
        <dbReference type="EMBL" id="KIL42595.1"/>
    </source>
</evidence>
<dbReference type="InterPro" id="IPR050396">
    <property type="entry name" value="Glycosyltr_51/Transpeptidase"/>
</dbReference>
<evidence type="ECO:0000256" key="5">
    <source>
        <dbReference type="ARBA" id="ARBA00022645"/>
    </source>
</evidence>
<evidence type="ECO:0000256" key="13">
    <source>
        <dbReference type="ARBA" id="ARBA00023268"/>
    </source>
</evidence>
<dbReference type="InterPro" id="IPR036950">
    <property type="entry name" value="PBP_transglycosylase"/>
</dbReference>
<keyword evidence="20" id="KW-1185">Reference proteome</keyword>
<keyword evidence="12" id="KW-0472">Membrane</keyword>
<dbReference type="STRING" id="889306.KP78_38180"/>
<evidence type="ECO:0000256" key="10">
    <source>
        <dbReference type="ARBA" id="ARBA00022960"/>
    </source>
</evidence>
<dbReference type="Gene3D" id="3.40.710.10">
    <property type="entry name" value="DD-peptidase/beta-lactamase superfamily"/>
    <property type="match status" value="1"/>
</dbReference>
<dbReference type="GO" id="GO:0008658">
    <property type="term" value="F:penicillin binding"/>
    <property type="evidence" value="ECO:0007669"/>
    <property type="project" value="InterPro"/>
</dbReference>
<dbReference type="SUPFAM" id="SSF53955">
    <property type="entry name" value="Lysozyme-like"/>
    <property type="match status" value="1"/>
</dbReference>
<evidence type="ECO:0000256" key="16">
    <source>
        <dbReference type="ARBA" id="ARBA00049902"/>
    </source>
</evidence>
<evidence type="ECO:0000313" key="20">
    <source>
        <dbReference type="Proteomes" id="UP000031938"/>
    </source>
</evidence>